<organism evidence="3">
    <name type="scientific">Telmatobacter sp. DSM 110680</name>
    <dbReference type="NCBI Taxonomy" id="3036704"/>
    <lineage>
        <taxon>Bacteria</taxon>
        <taxon>Pseudomonadati</taxon>
        <taxon>Acidobacteriota</taxon>
        <taxon>Terriglobia</taxon>
        <taxon>Terriglobales</taxon>
        <taxon>Acidobacteriaceae</taxon>
        <taxon>Telmatobacter</taxon>
    </lineage>
</organism>
<dbReference type="GO" id="GO:0005829">
    <property type="term" value="C:cytosol"/>
    <property type="evidence" value="ECO:0007669"/>
    <property type="project" value="TreeGrafter"/>
</dbReference>
<proteinExistence type="predicted"/>
<dbReference type="InterPro" id="IPR014710">
    <property type="entry name" value="RmlC-like_jellyroll"/>
</dbReference>
<dbReference type="InterPro" id="IPR011051">
    <property type="entry name" value="RmlC_Cupin_sf"/>
</dbReference>
<evidence type="ECO:0000256" key="1">
    <source>
        <dbReference type="ARBA" id="ARBA00023125"/>
    </source>
</evidence>
<dbReference type="RefSeq" id="WP_348262867.1">
    <property type="nucleotide sequence ID" value="NZ_CP121196.1"/>
</dbReference>
<accession>A0AAU7DK13</accession>
<reference evidence="3" key="1">
    <citation type="submission" date="2023-03" db="EMBL/GenBank/DDBJ databases">
        <title>Edaphobacter sp.</title>
        <authorList>
            <person name="Huber K.J."/>
            <person name="Papendorf J."/>
            <person name="Pilke C."/>
            <person name="Bunk B."/>
            <person name="Sproeer C."/>
            <person name="Pester M."/>
        </authorList>
    </citation>
    <scope>NUCLEOTIDE SEQUENCE</scope>
    <source>
        <strain evidence="3">DSM 110680</strain>
    </source>
</reference>
<dbReference type="PROSITE" id="PS50943">
    <property type="entry name" value="HTH_CROC1"/>
    <property type="match status" value="1"/>
</dbReference>
<dbReference type="PANTHER" id="PTHR46797">
    <property type="entry name" value="HTH-TYPE TRANSCRIPTIONAL REGULATOR"/>
    <property type="match status" value="1"/>
</dbReference>
<feature type="domain" description="HTH cro/C1-type" evidence="2">
    <location>
        <begin position="21"/>
        <end position="75"/>
    </location>
</feature>
<dbReference type="Pfam" id="PF01381">
    <property type="entry name" value="HTH_3"/>
    <property type="match status" value="1"/>
</dbReference>
<sequence length="191" mass="20928">MEKGTRRAKQLVDIYSIGLKLHTLRVQKGLTLSRLAAETSLSTALLSKLETGHMIPTLTTLATICRVYGVGLGFFFAETKKHSMSITRSLVATRRGRTQETMKEFPLNAKADFPILAREVDFPPKHTETMAEVGKVFTGVIYVLEGSLQLESAGQKDVMEAGDCVCLNSDMLIFWGASGTTRCRALVVTQG</sequence>
<dbReference type="SUPFAM" id="SSF47413">
    <property type="entry name" value="lambda repressor-like DNA-binding domains"/>
    <property type="match status" value="1"/>
</dbReference>
<keyword evidence="1" id="KW-0238">DNA-binding</keyword>
<dbReference type="SMART" id="SM00530">
    <property type="entry name" value="HTH_XRE"/>
    <property type="match status" value="1"/>
</dbReference>
<dbReference type="SUPFAM" id="SSF51182">
    <property type="entry name" value="RmlC-like cupins"/>
    <property type="match status" value="1"/>
</dbReference>
<dbReference type="EMBL" id="CP121196">
    <property type="protein sequence ID" value="XBH17643.1"/>
    <property type="molecule type" value="Genomic_DNA"/>
</dbReference>
<dbReference type="AlphaFoldDB" id="A0AAU7DK13"/>
<name>A0AAU7DK13_9BACT</name>
<dbReference type="Gene3D" id="2.60.120.10">
    <property type="entry name" value="Jelly Rolls"/>
    <property type="match status" value="1"/>
</dbReference>
<dbReference type="Gene3D" id="1.10.260.40">
    <property type="entry name" value="lambda repressor-like DNA-binding domains"/>
    <property type="match status" value="1"/>
</dbReference>
<dbReference type="InterPro" id="IPR010982">
    <property type="entry name" value="Lambda_DNA-bd_dom_sf"/>
</dbReference>
<evidence type="ECO:0000259" key="2">
    <source>
        <dbReference type="PROSITE" id="PS50943"/>
    </source>
</evidence>
<dbReference type="PANTHER" id="PTHR46797:SF1">
    <property type="entry name" value="METHYLPHOSPHONATE SYNTHASE"/>
    <property type="match status" value="1"/>
</dbReference>
<evidence type="ECO:0000313" key="3">
    <source>
        <dbReference type="EMBL" id="XBH17643.1"/>
    </source>
</evidence>
<dbReference type="CDD" id="cd02209">
    <property type="entry name" value="cupin_XRE_C"/>
    <property type="match status" value="1"/>
</dbReference>
<dbReference type="InterPro" id="IPR001387">
    <property type="entry name" value="Cro/C1-type_HTH"/>
</dbReference>
<gene>
    <name evidence="3" type="ORF">P8935_24130</name>
</gene>
<dbReference type="CDD" id="cd00093">
    <property type="entry name" value="HTH_XRE"/>
    <property type="match status" value="1"/>
</dbReference>
<dbReference type="GO" id="GO:0003700">
    <property type="term" value="F:DNA-binding transcription factor activity"/>
    <property type="evidence" value="ECO:0007669"/>
    <property type="project" value="TreeGrafter"/>
</dbReference>
<dbReference type="InterPro" id="IPR050807">
    <property type="entry name" value="TransReg_Diox_bact_type"/>
</dbReference>
<protein>
    <submittedName>
        <fullName evidence="3">Helix-turn-helix domain-containing protein</fullName>
    </submittedName>
</protein>
<dbReference type="GO" id="GO:0003677">
    <property type="term" value="F:DNA binding"/>
    <property type="evidence" value="ECO:0007669"/>
    <property type="project" value="UniProtKB-KW"/>
</dbReference>